<accession>A0A6A6TWX4</accession>
<evidence type="ECO:0000256" key="1">
    <source>
        <dbReference type="SAM" id="MobiDB-lite"/>
    </source>
</evidence>
<dbReference type="Pfam" id="PF00069">
    <property type="entry name" value="Pkinase"/>
    <property type="match status" value="1"/>
</dbReference>
<dbReference type="PANTHER" id="PTHR24362:SF309">
    <property type="entry name" value="PROTEIN KINASE DOMAIN-CONTAINING PROTEIN"/>
    <property type="match status" value="1"/>
</dbReference>
<feature type="domain" description="Protein kinase" evidence="2">
    <location>
        <begin position="1"/>
        <end position="415"/>
    </location>
</feature>
<dbReference type="GO" id="GO:0004672">
    <property type="term" value="F:protein kinase activity"/>
    <property type="evidence" value="ECO:0007669"/>
    <property type="project" value="InterPro"/>
</dbReference>
<dbReference type="OrthoDB" id="1668230at2759"/>
<dbReference type="PROSITE" id="PS50011">
    <property type="entry name" value="PROTEIN_KINASE_DOM"/>
    <property type="match status" value="1"/>
</dbReference>
<feature type="region of interest" description="Disordered" evidence="1">
    <location>
        <begin position="324"/>
        <end position="367"/>
    </location>
</feature>
<dbReference type="AlphaFoldDB" id="A0A6A6TWX4"/>
<evidence type="ECO:0000259" key="2">
    <source>
        <dbReference type="PROSITE" id="PS50011"/>
    </source>
</evidence>
<sequence>MADRAPENGQPESKQSSSDPGLNHQQLVQLSPHATVTQLSPPQLTAPIWNGPKSPTGLRNAERSTEENLYNLLDWPPQAPDVSLSDIFKAAASMPIIGRGGTSIVYNYNGMAYKNTDEQEWGMFMKAGDCAIKPIGQVKKIMKGPTKPGIRQAGSVVTNGILMELGMPFKSREVPDEQLEATKNELISLIQRLHQEQNMIHGDIKPENFIRCQDGRIRLCDFGSARSLDGDLNLDAWEGDGGTEGFVPFNRSMFDGATPPTPECDMWALAMAIWEMYTKKSARSFYQENPDKTAEDLYREQAMVDIDLIQDQATRRLVRRMLNDGGAPLRDDTPPPESTLPPEEEKLNKDIINKGTRESSGLVEDTPDKPVTALAESEDIVENIAEDLTEPVESMLTPAAKRKEPDSDAAKHSAEAIAEPAAKRMKINNIDAHVFGIEKAISVSNEPAKLVAETPVVE</sequence>
<dbReference type="GO" id="GO:0005524">
    <property type="term" value="F:ATP binding"/>
    <property type="evidence" value="ECO:0007669"/>
    <property type="project" value="InterPro"/>
</dbReference>
<feature type="region of interest" description="Disordered" evidence="1">
    <location>
        <begin position="1"/>
        <end position="25"/>
    </location>
</feature>
<dbReference type="Gene3D" id="1.10.510.10">
    <property type="entry name" value="Transferase(Phosphotransferase) domain 1"/>
    <property type="match status" value="1"/>
</dbReference>
<name>A0A6A6TWX4_9PEZI</name>
<keyword evidence="4" id="KW-1185">Reference proteome</keyword>
<proteinExistence type="predicted"/>
<evidence type="ECO:0000313" key="4">
    <source>
        <dbReference type="Proteomes" id="UP000799302"/>
    </source>
</evidence>
<dbReference type="SUPFAM" id="SSF56112">
    <property type="entry name" value="Protein kinase-like (PK-like)"/>
    <property type="match status" value="1"/>
</dbReference>
<gene>
    <name evidence="3" type="ORF">BT63DRAFT_460531</name>
</gene>
<dbReference type="SMART" id="SM00220">
    <property type="entry name" value="S_TKc"/>
    <property type="match status" value="1"/>
</dbReference>
<feature type="region of interest" description="Disordered" evidence="1">
    <location>
        <begin position="42"/>
        <end position="61"/>
    </location>
</feature>
<organism evidence="3 4">
    <name type="scientific">Microthyrium microscopicum</name>
    <dbReference type="NCBI Taxonomy" id="703497"/>
    <lineage>
        <taxon>Eukaryota</taxon>
        <taxon>Fungi</taxon>
        <taxon>Dikarya</taxon>
        <taxon>Ascomycota</taxon>
        <taxon>Pezizomycotina</taxon>
        <taxon>Dothideomycetes</taxon>
        <taxon>Dothideomycetes incertae sedis</taxon>
        <taxon>Microthyriales</taxon>
        <taxon>Microthyriaceae</taxon>
        <taxon>Microthyrium</taxon>
    </lineage>
</organism>
<dbReference type="EMBL" id="MU004243">
    <property type="protein sequence ID" value="KAF2664230.1"/>
    <property type="molecule type" value="Genomic_DNA"/>
</dbReference>
<feature type="compositionally biased region" description="Basic and acidic residues" evidence="1">
    <location>
        <begin position="343"/>
        <end position="357"/>
    </location>
</feature>
<evidence type="ECO:0000313" key="3">
    <source>
        <dbReference type="EMBL" id="KAF2664230.1"/>
    </source>
</evidence>
<dbReference type="Proteomes" id="UP000799302">
    <property type="component" value="Unassembled WGS sequence"/>
</dbReference>
<dbReference type="InterPro" id="IPR011009">
    <property type="entry name" value="Kinase-like_dom_sf"/>
</dbReference>
<feature type="compositionally biased region" description="Polar residues" evidence="1">
    <location>
        <begin position="10"/>
        <end position="25"/>
    </location>
</feature>
<reference evidence="3" key="1">
    <citation type="journal article" date="2020" name="Stud. Mycol.">
        <title>101 Dothideomycetes genomes: a test case for predicting lifestyles and emergence of pathogens.</title>
        <authorList>
            <person name="Haridas S."/>
            <person name="Albert R."/>
            <person name="Binder M."/>
            <person name="Bloem J."/>
            <person name="Labutti K."/>
            <person name="Salamov A."/>
            <person name="Andreopoulos B."/>
            <person name="Baker S."/>
            <person name="Barry K."/>
            <person name="Bills G."/>
            <person name="Bluhm B."/>
            <person name="Cannon C."/>
            <person name="Castanera R."/>
            <person name="Culley D."/>
            <person name="Daum C."/>
            <person name="Ezra D."/>
            <person name="Gonzalez J."/>
            <person name="Henrissat B."/>
            <person name="Kuo A."/>
            <person name="Liang C."/>
            <person name="Lipzen A."/>
            <person name="Lutzoni F."/>
            <person name="Magnuson J."/>
            <person name="Mondo S."/>
            <person name="Nolan M."/>
            <person name="Ohm R."/>
            <person name="Pangilinan J."/>
            <person name="Park H.-J."/>
            <person name="Ramirez L."/>
            <person name="Alfaro M."/>
            <person name="Sun H."/>
            <person name="Tritt A."/>
            <person name="Yoshinaga Y."/>
            <person name="Zwiers L.-H."/>
            <person name="Turgeon B."/>
            <person name="Goodwin S."/>
            <person name="Spatafora J."/>
            <person name="Crous P."/>
            <person name="Grigoriev I."/>
        </authorList>
    </citation>
    <scope>NUCLEOTIDE SEQUENCE</scope>
    <source>
        <strain evidence="3">CBS 115976</strain>
    </source>
</reference>
<dbReference type="InterPro" id="IPR000719">
    <property type="entry name" value="Prot_kinase_dom"/>
</dbReference>
<dbReference type="PANTHER" id="PTHR24362">
    <property type="entry name" value="SERINE/THREONINE-PROTEIN KINASE NEK"/>
    <property type="match status" value="1"/>
</dbReference>
<protein>
    <recommendedName>
        <fullName evidence="2">Protein kinase domain-containing protein</fullName>
    </recommendedName>
</protein>